<feature type="chain" id="PRO_5047248065" description="Secreted protein" evidence="1">
    <location>
        <begin position="32"/>
        <end position="117"/>
    </location>
</feature>
<dbReference type="EMBL" id="JASNQZ010000002">
    <property type="protein sequence ID" value="KAL0960231.1"/>
    <property type="molecule type" value="Genomic_DNA"/>
</dbReference>
<evidence type="ECO:0008006" key="4">
    <source>
        <dbReference type="Google" id="ProtNLM"/>
    </source>
</evidence>
<name>A0ABR3JXH2_9AGAR</name>
<feature type="signal peptide" evidence="1">
    <location>
        <begin position="1"/>
        <end position="31"/>
    </location>
</feature>
<proteinExistence type="predicted"/>
<dbReference type="Proteomes" id="UP001556367">
    <property type="component" value="Unassembled WGS sequence"/>
</dbReference>
<evidence type="ECO:0000256" key="1">
    <source>
        <dbReference type="SAM" id="SignalP"/>
    </source>
</evidence>
<sequence length="117" mass="12409">MWKQPGFFSPLALIAFITCAAPIAMVKGVTSVQLCINPFYQGPCTNEIGLNAGNCRHVLPPYVGQISSVLPWAGTQCILYTDPGCIGSGLVVPSIGIPDLSAFGWNDRTVSFTCFPA</sequence>
<keyword evidence="1" id="KW-0732">Signal</keyword>
<keyword evidence="3" id="KW-1185">Reference proteome</keyword>
<evidence type="ECO:0000313" key="2">
    <source>
        <dbReference type="EMBL" id="KAL0960231.1"/>
    </source>
</evidence>
<evidence type="ECO:0000313" key="3">
    <source>
        <dbReference type="Proteomes" id="UP001556367"/>
    </source>
</evidence>
<dbReference type="Gene3D" id="2.60.20.10">
    <property type="entry name" value="Crystallins"/>
    <property type="match status" value="1"/>
</dbReference>
<gene>
    <name evidence="2" type="ORF">HGRIS_011865</name>
</gene>
<protein>
    <recommendedName>
        <fullName evidence="4">Secreted protein</fullName>
    </recommendedName>
</protein>
<comment type="caution">
    <text evidence="2">The sequence shown here is derived from an EMBL/GenBank/DDBJ whole genome shotgun (WGS) entry which is preliminary data.</text>
</comment>
<reference evidence="3" key="1">
    <citation type="submission" date="2024-06" db="EMBL/GenBank/DDBJ databases">
        <title>Multi-omics analyses provide insights into the biosynthesis of the anticancer antibiotic pleurotin in Hohenbuehelia grisea.</title>
        <authorList>
            <person name="Weaver J.A."/>
            <person name="Alberti F."/>
        </authorList>
    </citation>
    <scope>NUCLEOTIDE SEQUENCE [LARGE SCALE GENOMIC DNA]</scope>
    <source>
        <strain evidence="3">T-177</strain>
    </source>
</reference>
<organism evidence="2 3">
    <name type="scientific">Hohenbuehelia grisea</name>
    <dbReference type="NCBI Taxonomy" id="104357"/>
    <lineage>
        <taxon>Eukaryota</taxon>
        <taxon>Fungi</taxon>
        <taxon>Dikarya</taxon>
        <taxon>Basidiomycota</taxon>
        <taxon>Agaricomycotina</taxon>
        <taxon>Agaricomycetes</taxon>
        <taxon>Agaricomycetidae</taxon>
        <taxon>Agaricales</taxon>
        <taxon>Pleurotineae</taxon>
        <taxon>Pleurotaceae</taxon>
        <taxon>Hohenbuehelia</taxon>
    </lineage>
</organism>
<accession>A0ABR3JXH2</accession>